<reference evidence="3 4" key="1">
    <citation type="submission" date="2016-06" db="EMBL/GenBank/DDBJ databases">
        <authorList>
            <person name="Kjaerup R.B."/>
            <person name="Dalgaard T.S."/>
            <person name="Juul-Madsen H.R."/>
        </authorList>
    </citation>
    <scope>NUCLEOTIDE SEQUENCE [LARGE SCALE GENOMIC DNA]</scope>
    <source>
        <strain evidence="3 4">DSM 45577</strain>
    </source>
</reference>
<dbReference type="Proteomes" id="UP000198937">
    <property type="component" value="Unassembled WGS sequence"/>
</dbReference>
<dbReference type="CDD" id="cd07814">
    <property type="entry name" value="SRPBCC_CalC_Aha1-like"/>
    <property type="match status" value="1"/>
</dbReference>
<name>A0A1C6UUR4_9ACTN</name>
<dbReference type="AlphaFoldDB" id="A0A1C6UUR4"/>
<keyword evidence="4" id="KW-1185">Reference proteome</keyword>
<feature type="domain" description="Activator of Hsp90 ATPase homologue 1/2-like C-terminal" evidence="2">
    <location>
        <begin position="22"/>
        <end position="136"/>
    </location>
</feature>
<dbReference type="SUPFAM" id="SSF55961">
    <property type="entry name" value="Bet v1-like"/>
    <property type="match status" value="2"/>
</dbReference>
<evidence type="ECO:0000313" key="4">
    <source>
        <dbReference type="Proteomes" id="UP000198937"/>
    </source>
</evidence>
<gene>
    <name evidence="3" type="ORF">GA0070617_3565</name>
</gene>
<evidence type="ECO:0000313" key="3">
    <source>
        <dbReference type="EMBL" id="SCL57569.1"/>
    </source>
</evidence>
<dbReference type="InterPro" id="IPR023393">
    <property type="entry name" value="START-like_dom_sf"/>
</dbReference>
<dbReference type="InterPro" id="IPR013538">
    <property type="entry name" value="ASHA1/2-like_C"/>
</dbReference>
<dbReference type="RefSeq" id="WP_091439334.1">
    <property type="nucleotide sequence ID" value="NZ_BMMJ01000013.1"/>
</dbReference>
<dbReference type="Gene3D" id="3.30.530.20">
    <property type="match status" value="2"/>
</dbReference>
<sequence>MPEDCSRLPEDWVRVSTTVHQPPATVWRALTEPQGLAMWLGRVDPPMAPGVATRIDFGDGDFFDVEVDLVRAYDRLSFRWRFLGVGPEAQITWTVTGDDRSSTFTVDDRCPGRPPSEVAQLKEGWRDFTERLTAYLTTGAQSRYRWRQVIDGGAHLPPTRWRPLREDGVFEWLPIGTDGDRQGWFFVVDNDGPRRFAITDWSMVPDRTLTFSVAIPQARALTTCEVRLTPHEGGTHLRVQHEGWGRLGLTDLHSRGLRHRFAATWAAALSLAEQTAHTRQGSR</sequence>
<dbReference type="EMBL" id="FMIA01000002">
    <property type="protein sequence ID" value="SCL57569.1"/>
    <property type="molecule type" value="Genomic_DNA"/>
</dbReference>
<accession>A0A1C6UUR4</accession>
<protein>
    <submittedName>
        <fullName evidence="3">Uncharacterized conserved protein YndB, AHSA1/START domain</fullName>
    </submittedName>
</protein>
<comment type="similarity">
    <text evidence="1">Belongs to the AHA1 family.</text>
</comment>
<proteinExistence type="inferred from homology"/>
<dbReference type="STRING" id="683228.GA0070617_3565"/>
<dbReference type="Pfam" id="PF08327">
    <property type="entry name" value="AHSA1"/>
    <property type="match status" value="1"/>
</dbReference>
<evidence type="ECO:0000259" key="2">
    <source>
        <dbReference type="Pfam" id="PF08327"/>
    </source>
</evidence>
<organism evidence="3 4">
    <name type="scientific">Micromonospora yangpuensis</name>
    <dbReference type="NCBI Taxonomy" id="683228"/>
    <lineage>
        <taxon>Bacteria</taxon>
        <taxon>Bacillati</taxon>
        <taxon>Actinomycetota</taxon>
        <taxon>Actinomycetes</taxon>
        <taxon>Micromonosporales</taxon>
        <taxon>Micromonosporaceae</taxon>
        <taxon>Micromonospora</taxon>
    </lineage>
</organism>
<dbReference type="OrthoDB" id="3334241at2"/>
<evidence type="ECO:0000256" key="1">
    <source>
        <dbReference type="ARBA" id="ARBA00006817"/>
    </source>
</evidence>